<dbReference type="EMBL" id="JAAMPI010000121">
    <property type="protein sequence ID" value="KAF4635416.1"/>
    <property type="molecule type" value="Genomic_DNA"/>
</dbReference>
<protein>
    <submittedName>
        <fullName evidence="3">Uncharacterized protein</fullName>
    </submittedName>
</protein>
<proteinExistence type="predicted"/>
<keyword evidence="4" id="KW-1185">Reference proteome</keyword>
<keyword evidence="2" id="KW-1133">Transmembrane helix</keyword>
<feature type="compositionally biased region" description="Polar residues" evidence="1">
    <location>
        <begin position="333"/>
        <end position="361"/>
    </location>
</feature>
<feature type="compositionally biased region" description="Low complexity" evidence="1">
    <location>
        <begin position="314"/>
        <end position="332"/>
    </location>
</feature>
<feature type="transmembrane region" description="Helical" evidence="2">
    <location>
        <begin position="724"/>
        <end position="744"/>
    </location>
</feature>
<feature type="compositionally biased region" description="Low complexity" evidence="1">
    <location>
        <begin position="20"/>
        <end position="49"/>
    </location>
</feature>
<evidence type="ECO:0000313" key="3">
    <source>
        <dbReference type="EMBL" id="KAF4635416.1"/>
    </source>
</evidence>
<dbReference type="Proteomes" id="UP000566819">
    <property type="component" value="Unassembled WGS sequence"/>
</dbReference>
<organism evidence="3 4">
    <name type="scientific">Cudoniella acicularis</name>
    <dbReference type="NCBI Taxonomy" id="354080"/>
    <lineage>
        <taxon>Eukaryota</taxon>
        <taxon>Fungi</taxon>
        <taxon>Dikarya</taxon>
        <taxon>Ascomycota</taxon>
        <taxon>Pezizomycotina</taxon>
        <taxon>Leotiomycetes</taxon>
        <taxon>Helotiales</taxon>
        <taxon>Tricladiaceae</taxon>
        <taxon>Cudoniella</taxon>
    </lineage>
</organism>
<dbReference type="OrthoDB" id="3944128at2759"/>
<feature type="compositionally biased region" description="Polar residues" evidence="1">
    <location>
        <begin position="298"/>
        <end position="313"/>
    </location>
</feature>
<sequence length="745" mass="73378">MVPRPFDRRVAITNGITNGTISSPSSSSTSSSQTSSSSPISSSSSSSSSSIVSSSLASTITPISSSTPTNVYSTLNSSAVDEEALSTAPSSNSSATITPLATRTTSRYCSIPSDIDAATYCRVSVGTVQLHFWPTGTATLNHTYPKTTVLSEFGLTMTSPLIYYVINTMIATDYCGNTVGPTFKNYITSYNITDVSTLQPYANAKATTRMGNPEQLHLSDLKSNCPQAYTAPAQNHNIWNTRDPGCNPVLVWRTDLKDAGGPAWDVCGRRYGGHLGIFDPSSPVDPCNGNDCGDQGAESVTSSTPLPTTAIQDQQASTSQSPAAQPSPTLSSGPAQTSTPASTQVAAQSTPASGNRGSTAVISIPVPSNPAASNSILTLASTPTTPVIIATLGGSNTISAAPGASSVLIGSQAISVGGTPVTISGQGVVTLASSGLVVSSSNGGVATYAIPQNSLSPSLSPIVTLSGGGVISASAGASSIVYGSQTASIGGPAITVSGQGVVSLSPSGLVVSSANGGIATYALPQNSPSSSSSPIVTLPGGGIISAAAGASSVVYGSQTASVGGPAITVSGQGVVSLSPSGLVVSNSVNGLVSTYALPSPTFAQSIAVVGGQTISGLAIGSSVAIIAGQTVSIDGSVATISGNQVISLGPSGVVVQLPGGGVTTISVPTPTASPTSSPIQNPAVTKNLSGTNLAGALVSTAPTASGTSASLGKIIQSMSSSGHAAVGTGFLCWLGSAVLGAIYLL</sequence>
<reference evidence="3 4" key="1">
    <citation type="submission" date="2020-03" db="EMBL/GenBank/DDBJ databases">
        <title>Draft Genome Sequence of Cudoniella acicularis.</title>
        <authorList>
            <person name="Buettner E."/>
            <person name="Kellner H."/>
        </authorList>
    </citation>
    <scope>NUCLEOTIDE SEQUENCE [LARGE SCALE GENOMIC DNA]</scope>
    <source>
        <strain evidence="3 4">DSM 108380</strain>
    </source>
</reference>
<gene>
    <name evidence="3" type="ORF">G7Y89_g2681</name>
</gene>
<accession>A0A8H4RU11</accession>
<evidence type="ECO:0000313" key="4">
    <source>
        <dbReference type="Proteomes" id="UP000566819"/>
    </source>
</evidence>
<comment type="caution">
    <text evidence="3">The sequence shown here is derived from an EMBL/GenBank/DDBJ whole genome shotgun (WGS) entry which is preliminary data.</text>
</comment>
<dbReference type="AlphaFoldDB" id="A0A8H4RU11"/>
<feature type="region of interest" description="Disordered" evidence="1">
    <location>
        <begin position="13"/>
        <end position="49"/>
    </location>
</feature>
<evidence type="ECO:0000256" key="1">
    <source>
        <dbReference type="SAM" id="MobiDB-lite"/>
    </source>
</evidence>
<feature type="region of interest" description="Disordered" evidence="1">
    <location>
        <begin position="278"/>
        <end position="361"/>
    </location>
</feature>
<name>A0A8H4RU11_9HELO</name>
<evidence type="ECO:0000256" key="2">
    <source>
        <dbReference type="SAM" id="Phobius"/>
    </source>
</evidence>
<keyword evidence="2" id="KW-0472">Membrane</keyword>
<keyword evidence="2" id="KW-0812">Transmembrane</keyword>